<keyword evidence="3" id="KW-0238">DNA-binding</keyword>
<evidence type="ECO:0000313" key="12">
    <source>
        <dbReference type="Proteomes" id="UP000366766"/>
    </source>
</evidence>
<evidence type="ECO:0000313" key="6">
    <source>
        <dbReference type="EMBL" id="CUP85931.1"/>
    </source>
</evidence>
<dbReference type="EMBL" id="WWVQ01000009">
    <property type="protein sequence ID" value="MZL32595.1"/>
    <property type="molecule type" value="Genomic_DNA"/>
</dbReference>
<dbReference type="Proteomes" id="UP000095431">
    <property type="component" value="Unassembled WGS sequence"/>
</dbReference>
<dbReference type="RefSeq" id="WP_020993513.1">
    <property type="nucleotide sequence ID" value="NZ_AP031426.1"/>
</dbReference>
<dbReference type="Proteomes" id="UP000477285">
    <property type="component" value="Unassembled WGS sequence"/>
</dbReference>
<keyword evidence="4" id="KW-0804">Transcription</keyword>
<dbReference type="EMBL" id="WWVF01000027">
    <property type="protein sequence ID" value="MZS90038.1"/>
    <property type="molecule type" value="Genomic_DNA"/>
</dbReference>
<reference evidence="9 12" key="3">
    <citation type="submission" date="2019-07" db="EMBL/GenBank/DDBJ databases">
        <authorList>
            <person name="Chang H.-W."/>
            <person name="Raman A."/>
            <person name="Venkatesh S."/>
            <person name="Gehrig J."/>
        </authorList>
    </citation>
    <scope>NUCLEOTIDE SEQUENCE [LARGE SCALE GENOMIC DNA]</scope>
    <source>
        <strain evidence="9">Blautia_wexlerae_LFYP_14</strain>
    </source>
</reference>
<dbReference type="InterPro" id="IPR036390">
    <property type="entry name" value="WH_DNA-bd_sf"/>
</dbReference>
<protein>
    <submittedName>
        <fullName evidence="5">Penicillinase repressor</fullName>
    </submittedName>
</protein>
<dbReference type="EMBL" id="CYZN01000003">
    <property type="protein sequence ID" value="CUN59125.1"/>
    <property type="molecule type" value="Genomic_DNA"/>
</dbReference>
<sequence length="124" mass="14296">MDILKGKRYDIMNVLWEEGRPLSAFEINDIAPELKMPTVRRCLELLLKENLIQVAGTSMNGKVYARNYTPLLSREDYLKGNAKSRKINPVEMMNALLESDGITVEELEKLQELIDKKRAELESR</sequence>
<dbReference type="Pfam" id="PF03965">
    <property type="entry name" value="Penicillinase_R"/>
    <property type="match status" value="1"/>
</dbReference>
<reference evidence="13 14" key="2">
    <citation type="journal article" date="2019" name="Nat. Med.">
        <title>A library of human gut bacterial isolates paired with longitudinal multiomics data enables mechanistic microbiome research.</title>
        <authorList>
            <person name="Poyet M."/>
            <person name="Groussin M."/>
            <person name="Gibbons S.M."/>
            <person name="Avila-Pacheco J."/>
            <person name="Jiang X."/>
            <person name="Kearney S.M."/>
            <person name="Perrotta A.R."/>
            <person name="Berdy B."/>
            <person name="Zhao S."/>
            <person name="Lieberman T.D."/>
            <person name="Swanson P.K."/>
            <person name="Smith M."/>
            <person name="Roesemann S."/>
            <person name="Alexander J.E."/>
            <person name="Rich S.A."/>
            <person name="Livny J."/>
            <person name="Vlamakis H."/>
            <person name="Clish C."/>
            <person name="Bullock K."/>
            <person name="Deik A."/>
            <person name="Scott J."/>
            <person name="Pierce K.A."/>
            <person name="Xavier R.J."/>
            <person name="Alm E.J."/>
        </authorList>
    </citation>
    <scope>NUCLEOTIDE SEQUENCE [LARGE SCALE GENOMIC DNA]</scope>
    <source>
        <strain evidence="7 14">BIOML-A1</strain>
        <strain evidence="8 13">BIOML-A12</strain>
    </source>
</reference>
<reference evidence="10 11" key="1">
    <citation type="submission" date="2015-09" db="EMBL/GenBank/DDBJ databases">
        <authorList>
            <consortium name="Pathogen Informatics"/>
        </authorList>
    </citation>
    <scope>NUCLEOTIDE SEQUENCE [LARGE SCALE GENOMIC DNA]</scope>
    <source>
        <strain evidence="5 10">2789STDY5834863</strain>
        <strain evidence="6 11">2789STDY5834911</strain>
    </source>
</reference>
<comment type="similarity">
    <text evidence="1">Belongs to the BlaI transcriptional regulatory family.</text>
</comment>
<evidence type="ECO:0000313" key="11">
    <source>
        <dbReference type="Proteomes" id="UP000095712"/>
    </source>
</evidence>
<dbReference type="EMBL" id="CABHOF010000076">
    <property type="protein sequence ID" value="VUX67036.1"/>
    <property type="molecule type" value="Genomic_DNA"/>
</dbReference>
<evidence type="ECO:0000313" key="14">
    <source>
        <dbReference type="Proteomes" id="UP000477285"/>
    </source>
</evidence>
<evidence type="ECO:0000313" key="10">
    <source>
        <dbReference type="Proteomes" id="UP000095431"/>
    </source>
</evidence>
<dbReference type="Proteomes" id="UP000477156">
    <property type="component" value="Unassembled WGS sequence"/>
</dbReference>
<organism evidence="5 10">
    <name type="scientific">Blautia wexlerae</name>
    <dbReference type="NCBI Taxonomy" id="418240"/>
    <lineage>
        <taxon>Bacteria</taxon>
        <taxon>Bacillati</taxon>
        <taxon>Bacillota</taxon>
        <taxon>Clostridia</taxon>
        <taxon>Lachnospirales</taxon>
        <taxon>Lachnospiraceae</taxon>
        <taxon>Blautia</taxon>
    </lineage>
</organism>
<dbReference type="InterPro" id="IPR036388">
    <property type="entry name" value="WH-like_DNA-bd_sf"/>
</dbReference>
<keyword evidence="12" id="KW-1185">Reference proteome</keyword>
<dbReference type="Proteomes" id="UP000366766">
    <property type="component" value="Unassembled WGS sequence"/>
</dbReference>
<dbReference type="InterPro" id="IPR005650">
    <property type="entry name" value="BlaI_family"/>
</dbReference>
<evidence type="ECO:0000256" key="3">
    <source>
        <dbReference type="ARBA" id="ARBA00023125"/>
    </source>
</evidence>
<dbReference type="AlphaFoldDB" id="A0A173Y802"/>
<dbReference type="Gene3D" id="1.10.10.10">
    <property type="entry name" value="Winged helix-like DNA-binding domain superfamily/Winged helix DNA-binding domain"/>
    <property type="match status" value="1"/>
</dbReference>
<dbReference type="GO" id="GO:0045892">
    <property type="term" value="P:negative regulation of DNA-templated transcription"/>
    <property type="evidence" value="ECO:0007669"/>
    <property type="project" value="InterPro"/>
</dbReference>
<dbReference type="eggNOG" id="ENOG503366W">
    <property type="taxonomic scope" value="Bacteria"/>
</dbReference>
<evidence type="ECO:0000256" key="1">
    <source>
        <dbReference type="ARBA" id="ARBA00011046"/>
    </source>
</evidence>
<dbReference type="OrthoDB" id="2003001at2"/>
<name>A0A173Y802_9FIRM</name>
<dbReference type="SUPFAM" id="SSF46785">
    <property type="entry name" value="Winged helix' DNA-binding domain"/>
    <property type="match status" value="1"/>
</dbReference>
<evidence type="ECO:0000313" key="9">
    <source>
        <dbReference type="EMBL" id="VUX67036.1"/>
    </source>
</evidence>
<dbReference type="GeneID" id="75077367"/>
<evidence type="ECO:0000313" key="7">
    <source>
        <dbReference type="EMBL" id="MZL32595.1"/>
    </source>
</evidence>
<evidence type="ECO:0000256" key="2">
    <source>
        <dbReference type="ARBA" id="ARBA00023015"/>
    </source>
</evidence>
<evidence type="ECO:0000313" key="5">
    <source>
        <dbReference type="EMBL" id="CUN59125.1"/>
    </source>
</evidence>
<dbReference type="GO" id="GO:0003677">
    <property type="term" value="F:DNA binding"/>
    <property type="evidence" value="ECO:0007669"/>
    <property type="project" value="UniProtKB-KW"/>
</dbReference>
<evidence type="ECO:0000313" key="8">
    <source>
        <dbReference type="EMBL" id="MZS90038.1"/>
    </source>
</evidence>
<proteinExistence type="inferred from homology"/>
<evidence type="ECO:0000256" key="4">
    <source>
        <dbReference type="ARBA" id="ARBA00023163"/>
    </source>
</evidence>
<accession>A0A173Y802</accession>
<dbReference type="EMBL" id="CZAW01000038">
    <property type="protein sequence ID" value="CUP85931.1"/>
    <property type="molecule type" value="Genomic_DNA"/>
</dbReference>
<evidence type="ECO:0000313" key="13">
    <source>
        <dbReference type="Proteomes" id="UP000477156"/>
    </source>
</evidence>
<gene>
    <name evidence="9" type="ORF">BWLFYP14_03313</name>
    <name evidence="5" type="ORF">ERS852478_00556</name>
    <name evidence="6" type="ORF">ERS852523_03061</name>
    <name evidence="8" type="ORF">GT712_13380</name>
    <name evidence="7" type="ORF">GT728_05095</name>
</gene>
<dbReference type="Proteomes" id="UP000095712">
    <property type="component" value="Unassembled WGS sequence"/>
</dbReference>
<keyword evidence="2" id="KW-0805">Transcription regulation</keyword>